<dbReference type="PANTHER" id="PTHR30535:SF36">
    <property type="entry name" value="HIGH-AFFINITY HEME UPTAKE SYSTEM PROTEIN ISDE"/>
    <property type="match status" value="1"/>
</dbReference>
<dbReference type="GO" id="GO:0016020">
    <property type="term" value="C:membrane"/>
    <property type="evidence" value="ECO:0007669"/>
    <property type="project" value="InterPro"/>
</dbReference>
<dbReference type="Proteomes" id="UP000602647">
    <property type="component" value="Unassembled WGS sequence"/>
</dbReference>
<dbReference type="AlphaFoldDB" id="A0A923NLB8"/>
<evidence type="ECO:0000256" key="2">
    <source>
        <dbReference type="ARBA" id="ARBA00008814"/>
    </source>
</evidence>
<evidence type="ECO:0000313" key="17">
    <source>
        <dbReference type="Proteomes" id="UP000602647"/>
    </source>
</evidence>
<keyword evidence="5" id="KW-1003">Cell membrane</keyword>
<dbReference type="InterPro" id="IPR002491">
    <property type="entry name" value="ABC_transptr_periplasmic_BD"/>
</dbReference>
<name>A0A923NLB8_9FIRM</name>
<evidence type="ECO:0000256" key="8">
    <source>
        <dbReference type="ARBA" id="ARBA00022729"/>
    </source>
</evidence>
<reference evidence="16" key="1">
    <citation type="submission" date="2020-08" db="EMBL/GenBank/DDBJ databases">
        <title>Genome public.</title>
        <authorList>
            <person name="Liu C."/>
            <person name="Sun Q."/>
        </authorList>
    </citation>
    <scope>NUCLEOTIDE SEQUENCE</scope>
    <source>
        <strain evidence="16">BX12</strain>
    </source>
</reference>
<keyword evidence="6" id="KW-0349">Heme</keyword>
<evidence type="ECO:0000256" key="5">
    <source>
        <dbReference type="ARBA" id="ARBA00022475"/>
    </source>
</evidence>
<dbReference type="PROSITE" id="PS51257">
    <property type="entry name" value="PROKAR_LIPOPROTEIN"/>
    <property type="match status" value="1"/>
</dbReference>
<evidence type="ECO:0000256" key="7">
    <source>
        <dbReference type="ARBA" id="ARBA00022723"/>
    </source>
</evidence>
<evidence type="ECO:0000256" key="11">
    <source>
        <dbReference type="ARBA" id="ARBA00023139"/>
    </source>
</evidence>
<dbReference type="PANTHER" id="PTHR30535">
    <property type="entry name" value="VITAMIN B12-BINDING PROTEIN"/>
    <property type="match status" value="1"/>
</dbReference>
<dbReference type="SUPFAM" id="SSF53807">
    <property type="entry name" value="Helical backbone' metal receptor"/>
    <property type="match status" value="1"/>
</dbReference>
<feature type="domain" description="Fe/B12 periplasmic-binding" evidence="15">
    <location>
        <begin position="44"/>
        <end position="299"/>
    </location>
</feature>
<comment type="similarity">
    <text evidence="2">Belongs to the bacterial solute-binding protein 8 family.</text>
</comment>
<keyword evidence="4" id="KW-0813">Transport</keyword>
<keyword evidence="9" id="KW-0408">Iron</keyword>
<proteinExistence type="inferred from homology"/>
<dbReference type="GO" id="GO:0046872">
    <property type="term" value="F:metal ion binding"/>
    <property type="evidence" value="ECO:0007669"/>
    <property type="project" value="UniProtKB-KW"/>
</dbReference>
<keyword evidence="7" id="KW-0479">Metal-binding</keyword>
<dbReference type="EMBL" id="JACRYT010000010">
    <property type="protein sequence ID" value="MBC6680182.1"/>
    <property type="molecule type" value="Genomic_DNA"/>
</dbReference>
<keyword evidence="10" id="KW-0472">Membrane</keyword>
<keyword evidence="17" id="KW-1185">Reference proteome</keyword>
<dbReference type="RefSeq" id="WP_187303281.1">
    <property type="nucleotide sequence ID" value="NZ_CBCTON010000023.1"/>
</dbReference>
<dbReference type="GO" id="GO:0071281">
    <property type="term" value="P:cellular response to iron ion"/>
    <property type="evidence" value="ECO:0007669"/>
    <property type="project" value="TreeGrafter"/>
</dbReference>
<gene>
    <name evidence="16" type="primary">isdE</name>
    <name evidence="16" type="ORF">H9L42_10090</name>
</gene>
<comment type="caution">
    <text evidence="16">The sequence shown here is derived from an EMBL/GenBank/DDBJ whole genome shotgun (WGS) entry which is preliminary data.</text>
</comment>
<evidence type="ECO:0000256" key="4">
    <source>
        <dbReference type="ARBA" id="ARBA00022448"/>
    </source>
</evidence>
<keyword evidence="11" id="KW-0564">Palmitate</keyword>
<dbReference type="InterPro" id="IPR019957">
    <property type="entry name" value="ABC_transptr_haem-bd_IsdE"/>
</dbReference>
<evidence type="ECO:0000256" key="9">
    <source>
        <dbReference type="ARBA" id="ARBA00023004"/>
    </source>
</evidence>
<dbReference type="NCBIfam" id="TIGR03659">
    <property type="entry name" value="IsdE"/>
    <property type="match status" value="1"/>
</dbReference>
<dbReference type="Gene3D" id="3.40.50.1980">
    <property type="entry name" value="Nitrogenase molybdenum iron protein domain"/>
    <property type="match status" value="2"/>
</dbReference>
<evidence type="ECO:0000259" key="15">
    <source>
        <dbReference type="PROSITE" id="PS50983"/>
    </source>
</evidence>
<protein>
    <recommendedName>
        <fullName evidence="3">High-affinity heme uptake system protein IsdE</fullName>
    </recommendedName>
    <alternativeName>
        <fullName evidence="14">Iron-regulated surface determinant protein E</fullName>
    </alternativeName>
    <alternativeName>
        <fullName evidence="13">Staphylococcal iron-regulated protein F</fullName>
    </alternativeName>
</protein>
<dbReference type="GO" id="GO:0015886">
    <property type="term" value="P:heme transport"/>
    <property type="evidence" value="ECO:0007669"/>
    <property type="project" value="InterPro"/>
</dbReference>
<dbReference type="PROSITE" id="PS50983">
    <property type="entry name" value="FE_B12_PBP"/>
    <property type="match status" value="1"/>
</dbReference>
<evidence type="ECO:0000313" key="16">
    <source>
        <dbReference type="EMBL" id="MBC6680182.1"/>
    </source>
</evidence>
<evidence type="ECO:0000256" key="12">
    <source>
        <dbReference type="ARBA" id="ARBA00023288"/>
    </source>
</evidence>
<evidence type="ECO:0000256" key="1">
    <source>
        <dbReference type="ARBA" id="ARBA00001970"/>
    </source>
</evidence>
<evidence type="ECO:0000256" key="14">
    <source>
        <dbReference type="ARBA" id="ARBA00031463"/>
    </source>
</evidence>
<sequence>MKRSGFVRFILVVLILSFSLTGCVEYEKSGRKEQVTSVNPEQSTIIATSMAVVTICEKLNLPLAGVPSSELSEVPEMYKDLPEIGKAMAPDMEKVAVLRPEWILSPVSLIADLKPKYEAIGADYAFLNLNSVQGMYKSIQQLGTLFQREEEAEALVDEFERYYKKYRKKHKNKEPKKVLILMGLPGSYVVATPKSYVGSLVELAGGINVYADEEKDFVNINTEDMLKQDPDVILRCAHALPDQVTEMFGKEFKTNDIWKHFDAVKNDEVYDLSYEYFGMSATFDYPKALKELEPILYGD</sequence>
<evidence type="ECO:0000256" key="10">
    <source>
        <dbReference type="ARBA" id="ARBA00023136"/>
    </source>
</evidence>
<dbReference type="InterPro" id="IPR050902">
    <property type="entry name" value="ABC_Transporter_SBP"/>
</dbReference>
<evidence type="ECO:0000256" key="3">
    <source>
        <dbReference type="ARBA" id="ARBA00015862"/>
    </source>
</evidence>
<keyword evidence="12" id="KW-0449">Lipoprotein</keyword>
<organism evidence="16 17">
    <name type="scientific">Zhenpiania hominis</name>
    <dbReference type="NCBI Taxonomy" id="2763644"/>
    <lineage>
        <taxon>Bacteria</taxon>
        <taxon>Bacillati</taxon>
        <taxon>Bacillota</taxon>
        <taxon>Clostridia</taxon>
        <taxon>Peptostreptococcales</taxon>
        <taxon>Anaerovoracaceae</taxon>
        <taxon>Zhenpiania</taxon>
    </lineage>
</organism>
<accession>A0A923NLB8</accession>
<keyword evidence="8" id="KW-0732">Signal</keyword>
<evidence type="ECO:0000256" key="6">
    <source>
        <dbReference type="ARBA" id="ARBA00022617"/>
    </source>
</evidence>
<comment type="cofactor">
    <cofactor evidence="1">
        <name>heme b</name>
        <dbReference type="ChEBI" id="CHEBI:60344"/>
    </cofactor>
</comment>
<evidence type="ECO:0000256" key="13">
    <source>
        <dbReference type="ARBA" id="ARBA00031148"/>
    </source>
</evidence>
<dbReference type="GO" id="GO:0020037">
    <property type="term" value="F:heme binding"/>
    <property type="evidence" value="ECO:0007669"/>
    <property type="project" value="InterPro"/>
</dbReference>
<dbReference type="Pfam" id="PF01497">
    <property type="entry name" value="Peripla_BP_2"/>
    <property type="match status" value="1"/>
</dbReference>